<dbReference type="CDD" id="cd05325">
    <property type="entry name" value="carb_red_sniffer_like_SDR_c"/>
    <property type="match status" value="1"/>
</dbReference>
<dbReference type="InParanoid" id="A0A165F1G3"/>
<organism evidence="4 5">
    <name type="scientific">Exidia glandulosa HHB12029</name>
    <dbReference type="NCBI Taxonomy" id="1314781"/>
    <lineage>
        <taxon>Eukaryota</taxon>
        <taxon>Fungi</taxon>
        <taxon>Dikarya</taxon>
        <taxon>Basidiomycota</taxon>
        <taxon>Agaricomycotina</taxon>
        <taxon>Agaricomycetes</taxon>
        <taxon>Auriculariales</taxon>
        <taxon>Exidiaceae</taxon>
        <taxon>Exidia</taxon>
    </lineage>
</organism>
<keyword evidence="5" id="KW-1185">Reference proteome</keyword>
<dbReference type="InterPro" id="IPR052184">
    <property type="entry name" value="SDR_enzymes"/>
</dbReference>
<dbReference type="InterPro" id="IPR020904">
    <property type="entry name" value="Sc_DH/Rdtase_CS"/>
</dbReference>
<dbReference type="InterPro" id="IPR036291">
    <property type="entry name" value="NAD(P)-bd_dom_sf"/>
</dbReference>
<dbReference type="SMART" id="SM00822">
    <property type="entry name" value="PKS_KR"/>
    <property type="match status" value="1"/>
</dbReference>
<evidence type="ECO:0000313" key="4">
    <source>
        <dbReference type="EMBL" id="KZV88168.1"/>
    </source>
</evidence>
<dbReference type="PANTHER" id="PTHR45458">
    <property type="entry name" value="SHORT-CHAIN DEHYDROGENASE/REDUCTASE SDR"/>
    <property type="match status" value="1"/>
</dbReference>
<sequence length="233" mass="25058">MPTWLVTGTSRGIGLELVRQLAAKDANTVIATCRSPSSAAALGELASAHKNLHVIPLDITSEESIREAFEAVKGLLGPSGSIDYLINNAGIGSGETIVDATPAEMERQFRTHVIGPMLVFRTFLPLVEAGSRKVVVNVTSGLASIGLDIGPKNASYSIAKAGMNMLTYKTARQYPHITIFVMDPGWVKTEMGGPDAMIDADFAVSKHIQLYEAAKLETHAGKFWSYEGKELPW</sequence>
<dbReference type="Pfam" id="PF00106">
    <property type="entry name" value="adh_short"/>
    <property type="match status" value="1"/>
</dbReference>
<dbReference type="Gene3D" id="3.40.50.720">
    <property type="entry name" value="NAD(P)-binding Rossmann-like Domain"/>
    <property type="match status" value="1"/>
</dbReference>
<gene>
    <name evidence="4" type="ORF">EXIGLDRAFT_839436</name>
</gene>
<dbReference type="AlphaFoldDB" id="A0A165F1G3"/>
<evidence type="ECO:0000259" key="3">
    <source>
        <dbReference type="SMART" id="SM00822"/>
    </source>
</evidence>
<dbReference type="SUPFAM" id="SSF51735">
    <property type="entry name" value="NAD(P)-binding Rossmann-fold domains"/>
    <property type="match status" value="1"/>
</dbReference>
<evidence type="ECO:0000256" key="2">
    <source>
        <dbReference type="RuleBase" id="RU000363"/>
    </source>
</evidence>
<dbReference type="EMBL" id="KV426106">
    <property type="protein sequence ID" value="KZV88168.1"/>
    <property type="molecule type" value="Genomic_DNA"/>
</dbReference>
<dbReference type="InterPro" id="IPR057326">
    <property type="entry name" value="KR_dom"/>
</dbReference>
<dbReference type="GO" id="GO:0016616">
    <property type="term" value="F:oxidoreductase activity, acting on the CH-OH group of donors, NAD or NADP as acceptor"/>
    <property type="evidence" value="ECO:0007669"/>
    <property type="project" value="TreeGrafter"/>
</dbReference>
<reference evidence="4 5" key="1">
    <citation type="journal article" date="2016" name="Mol. Biol. Evol.">
        <title>Comparative Genomics of Early-Diverging Mushroom-Forming Fungi Provides Insights into the Origins of Lignocellulose Decay Capabilities.</title>
        <authorList>
            <person name="Nagy L.G."/>
            <person name="Riley R."/>
            <person name="Tritt A."/>
            <person name="Adam C."/>
            <person name="Daum C."/>
            <person name="Floudas D."/>
            <person name="Sun H."/>
            <person name="Yadav J.S."/>
            <person name="Pangilinan J."/>
            <person name="Larsson K.H."/>
            <person name="Matsuura K."/>
            <person name="Barry K."/>
            <person name="Labutti K."/>
            <person name="Kuo R."/>
            <person name="Ohm R.A."/>
            <person name="Bhattacharya S.S."/>
            <person name="Shirouzu T."/>
            <person name="Yoshinaga Y."/>
            <person name="Martin F.M."/>
            <person name="Grigoriev I.V."/>
            <person name="Hibbett D.S."/>
        </authorList>
    </citation>
    <scope>NUCLEOTIDE SEQUENCE [LARGE SCALE GENOMIC DNA]</scope>
    <source>
        <strain evidence="4 5">HHB12029</strain>
    </source>
</reference>
<dbReference type="Proteomes" id="UP000077266">
    <property type="component" value="Unassembled WGS sequence"/>
</dbReference>
<dbReference type="PANTHER" id="PTHR45458:SF1">
    <property type="entry name" value="SHORT CHAIN DEHYDROGENASE"/>
    <property type="match status" value="1"/>
</dbReference>
<dbReference type="STRING" id="1314781.A0A165F1G3"/>
<dbReference type="PRINTS" id="PR00081">
    <property type="entry name" value="GDHRDH"/>
</dbReference>
<dbReference type="PROSITE" id="PS00061">
    <property type="entry name" value="ADH_SHORT"/>
    <property type="match status" value="1"/>
</dbReference>
<keyword evidence="1" id="KW-0521">NADP</keyword>
<dbReference type="PRINTS" id="PR00080">
    <property type="entry name" value="SDRFAMILY"/>
</dbReference>
<evidence type="ECO:0000313" key="5">
    <source>
        <dbReference type="Proteomes" id="UP000077266"/>
    </source>
</evidence>
<dbReference type="OrthoDB" id="9876299at2759"/>
<dbReference type="InterPro" id="IPR002347">
    <property type="entry name" value="SDR_fam"/>
</dbReference>
<comment type="similarity">
    <text evidence="2">Belongs to the short-chain dehydrogenases/reductases (SDR) family.</text>
</comment>
<evidence type="ECO:0000256" key="1">
    <source>
        <dbReference type="ARBA" id="ARBA00022857"/>
    </source>
</evidence>
<accession>A0A165F1G3</accession>
<protein>
    <submittedName>
        <fullName evidence="4">NAD(P)-binding protein</fullName>
    </submittedName>
</protein>
<proteinExistence type="inferred from homology"/>
<name>A0A165F1G3_EXIGL</name>
<feature type="domain" description="Ketoreductase" evidence="3">
    <location>
        <begin position="2"/>
        <end position="190"/>
    </location>
</feature>